<dbReference type="PANTHER" id="PTHR33138:SF27">
    <property type="entry name" value="WALL-ASSOCIATED RECEPTOR KINASE C-TERMINAL DOMAIN-CONTAINING PROTEIN"/>
    <property type="match status" value="1"/>
</dbReference>
<dbReference type="Pfam" id="PF13947">
    <property type="entry name" value="GUB_WAK_bind"/>
    <property type="match status" value="1"/>
</dbReference>
<dbReference type="Pfam" id="PF14380">
    <property type="entry name" value="WAK_assoc"/>
    <property type="match status" value="1"/>
</dbReference>
<comment type="catalytic activity">
    <reaction evidence="6">
        <text>L-seryl-[protein] + ATP = O-phospho-L-seryl-[protein] + ADP + H(+)</text>
        <dbReference type="Rhea" id="RHEA:17989"/>
        <dbReference type="Rhea" id="RHEA-COMP:9863"/>
        <dbReference type="Rhea" id="RHEA-COMP:11604"/>
        <dbReference type="ChEBI" id="CHEBI:15378"/>
        <dbReference type="ChEBI" id="CHEBI:29999"/>
        <dbReference type="ChEBI" id="CHEBI:30616"/>
        <dbReference type="ChEBI" id="CHEBI:83421"/>
        <dbReference type="ChEBI" id="CHEBI:456216"/>
        <dbReference type="EC" id="2.7.11.1"/>
    </reaction>
</comment>
<feature type="domain" description="Wall-associated receptor kinase C-terminal" evidence="8">
    <location>
        <begin position="151"/>
        <end position="238"/>
    </location>
</feature>
<dbReference type="EMBL" id="OU503051">
    <property type="protein sequence ID" value="CAI9779102.1"/>
    <property type="molecule type" value="Genomic_DNA"/>
</dbReference>
<dbReference type="AlphaFoldDB" id="A0AAD2A093"/>
<evidence type="ECO:0000313" key="9">
    <source>
        <dbReference type="EMBL" id="CAI9779102.1"/>
    </source>
</evidence>
<evidence type="ECO:0000256" key="3">
    <source>
        <dbReference type="ARBA" id="ARBA00022729"/>
    </source>
</evidence>
<dbReference type="GO" id="GO:0004674">
    <property type="term" value="F:protein serine/threonine kinase activity"/>
    <property type="evidence" value="ECO:0007669"/>
    <property type="project" value="UniProtKB-EC"/>
</dbReference>
<dbReference type="GO" id="GO:0016020">
    <property type="term" value="C:membrane"/>
    <property type="evidence" value="ECO:0007669"/>
    <property type="project" value="UniProtKB-SubCell"/>
</dbReference>
<evidence type="ECO:0000256" key="4">
    <source>
        <dbReference type="ARBA" id="ARBA00023180"/>
    </source>
</evidence>
<evidence type="ECO:0000256" key="5">
    <source>
        <dbReference type="ARBA" id="ARBA00047899"/>
    </source>
</evidence>
<evidence type="ECO:0000313" key="10">
    <source>
        <dbReference type="Proteomes" id="UP000834106"/>
    </source>
</evidence>
<comment type="subcellular location">
    <subcellularLocation>
        <location evidence="1">Membrane</location>
        <topology evidence="1">Single-pass membrane protein</topology>
    </subcellularLocation>
</comment>
<keyword evidence="3" id="KW-0732">Signal</keyword>
<feature type="domain" description="Wall-associated receptor kinase galacturonan-binding" evidence="7">
    <location>
        <begin position="48"/>
        <end position="90"/>
    </location>
</feature>
<comment type="catalytic activity">
    <reaction evidence="5">
        <text>L-threonyl-[protein] + ATP = O-phospho-L-threonyl-[protein] + ADP + H(+)</text>
        <dbReference type="Rhea" id="RHEA:46608"/>
        <dbReference type="Rhea" id="RHEA-COMP:11060"/>
        <dbReference type="Rhea" id="RHEA-COMP:11605"/>
        <dbReference type="ChEBI" id="CHEBI:15378"/>
        <dbReference type="ChEBI" id="CHEBI:30013"/>
        <dbReference type="ChEBI" id="CHEBI:30616"/>
        <dbReference type="ChEBI" id="CHEBI:61977"/>
        <dbReference type="ChEBI" id="CHEBI:456216"/>
        <dbReference type="EC" id="2.7.11.1"/>
    </reaction>
</comment>
<dbReference type="EC" id="2.7.11.1" evidence="2"/>
<keyword evidence="10" id="KW-1185">Reference proteome</keyword>
<dbReference type="PANTHER" id="PTHR33138">
    <property type="entry name" value="OS01G0690200 PROTEIN"/>
    <property type="match status" value="1"/>
</dbReference>
<proteinExistence type="predicted"/>
<evidence type="ECO:0000256" key="6">
    <source>
        <dbReference type="ARBA" id="ARBA00048679"/>
    </source>
</evidence>
<organism evidence="9 10">
    <name type="scientific">Fraxinus pennsylvanica</name>
    <dbReference type="NCBI Taxonomy" id="56036"/>
    <lineage>
        <taxon>Eukaryota</taxon>
        <taxon>Viridiplantae</taxon>
        <taxon>Streptophyta</taxon>
        <taxon>Embryophyta</taxon>
        <taxon>Tracheophyta</taxon>
        <taxon>Spermatophyta</taxon>
        <taxon>Magnoliopsida</taxon>
        <taxon>eudicotyledons</taxon>
        <taxon>Gunneridae</taxon>
        <taxon>Pentapetalae</taxon>
        <taxon>asterids</taxon>
        <taxon>lamiids</taxon>
        <taxon>Lamiales</taxon>
        <taxon>Oleaceae</taxon>
        <taxon>Oleeae</taxon>
        <taxon>Fraxinus</taxon>
    </lineage>
</organism>
<dbReference type="Proteomes" id="UP000834106">
    <property type="component" value="Chromosome 16"/>
</dbReference>
<dbReference type="InterPro" id="IPR025287">
    <property type="entry name" value="WAK_GUB"/>
</dbReference>
<evidence type="ECO:0000256" key="2">
    <source>
        <dbReference type="ARBA" id="ARBA00012513"/>
    </source>
</evidence>
<name>A0AAD2A093_9LAMI</name>
<dbReference type="GO" id="GO:0030247">
    <property type="term" value="F:polysaccharide binding"/>
    <property type="evidence" value="ECO:0007669"/>
    <property type="project" value="InterPro"/>
</dbReference>
<gene>
    <name evidence="9" type="ORF">FPE_LOCUS26532</name>
</gene>
<sequence length="263" mass="30054">MWKLGGGLQYLGLDGKKSSFSFDVTKRATYYELTTVEETNFLEACLQESYCGYPGFHLNCSKHGYPTISLPENDYIVESISYPNRSFRVYNAAVSSTSNLRCLPQIINTTFPTREFRYVNASMLYLLSNCTEPLSNDLLQYKVVCHQGEKRDNFVLALWDEDENLQNGFENCEKHVVAPVELHGDEERIGMGEYEEILRRGFALNWSVAGDCGRCERSGGRCGFNTTTFRFRCFCRDGPRWSCRPRTDSGTLFSFLSLSIYGM</sequence>
<evidence type="ECO:0000259" key="7">
    <source>
        <dbReference type="Pfam" id="PF13947"/>
    </source>
</evidence>
<evidence type="ECO:0000256" key="1">
    <source>
        <dbReference type="ARBA" id="ARBA00004167"/>
    </source>
</evidence>
<keyword evidence="4" id="KW-0325">Glycoprotein</keyword>
<protein>
    <recommendedName>
        <fullName evidence="2">non-specific serine/threonine protein kinase</fullName>
        <ecNumber evidence="2">2.7.11.1</ecNumber>
    </recommendedName>
</protein>
<accession>A0AAD2A093</accession>
<evidence type="ECO:0000259" key="8">
    <source>
        <dbReference type="Pfam" id="PF14380"/>
    </source>
</evidence>
<reference evidence="9" key="1">
    <citation type="submission" date="2023-05" db="EMBL/GenBank/DDBJ databases">
        <authorList>
            <person name="Huff M."/>
        </authorList>
    </citation>
    <scope>NUCLEOTIDE SEQUENCE</scope>
</reference>
<dbReference type="InterPro" id="IPR032872">
    <property type="entry name" value="WAK_assoc_C"/>
</dbReference>